<dbReference type="GeneID" id="26246696"/>
<feature type="compositionally biased region" description="Basic and acidic residues" evidence="1">
    <location>
        <begin position="41"/>
        <end position="50"/>
    </location>
</feature>
<dbReference type="RefSeq" id="XP_014540589.1">
    <property type="nucleotide sequence ID" value="XM_014685103.1"/>
</dbReference>
<sequence length="339" mass="37396">MSRPLHNQKPTSPATRSATPDSQVEAHDEGLWMKRMRKSNYKKDPSEKDPSTSLRRGRGIHDISSNEQSAVASSDIAETVSRKTHTTDDLEKARARLVSEVQKLGLRNDESHENPAHASNKLEDADTEGLVQVWDSSKDVPAGSVLEKWTEEDRMKWAQGTGIDMNDLLDKLPIHKRCTSSTVLGDRSEDYGVMDVNDCHPPWIETISGDEMSAKNMALCDNEYHGISIGRLSGISLTPPPCKDTYGKTLQPVPFSAVGTPTVAVSDNPPLAKPDATWGTGVDCDLNDGSRKMTEEDIATLGLLGWWKESNVNTGLPPINKENFPGLENVRTLDWRCHL</sequence>
<proteinExistence type="predicted"/>
<evidence type="ECO:0000256" key="1">
    <source>
        <dbReference type="SAM" id="MobiDB-lite"/>
    </source>
</evidence>
<feature type="compositionally biased region" description="Polar residues" evidence="1">
    <location>
        <begin position="63"/>
        <end position="72"/>
    </location>
</feature>
<evidence type="ECO:0000313" key="2">
    <source>
        <dbReference type="EMBL" id="QLI71153.1"/>
    </source>
</evidence>
<reference evidence="2 3" key="1">
    <citation type="submission" date="2020-07" db="EMBL/GenBank/DDBJ databases">
        <title>Telomere length de novo assembly of all 7 chromosomes of the fungus, Metarhizium brunneum, using a novel assembly pipeline.</title>
        <authorList>
            <person name="Saud z."/>
            <person name="Kortsinoglou A."/>
            <person name="Kouvelis V.N."/>
            <person name="Butt T.M."/>
        </authorList>
    </citation>
    <scope>NUCLEOTIDE SEQUENCE [LARGE SCALE GENOMIC DNA]</scope>
    <source>
        <strain evidence="2 3">4556</strain>
    </source>
</reference>
<keyword evidence="3" id="KW-1185">Reference proteome</keyword>
<dbReference type="AlphaFoldDB" id="A0A7D5V0M0"/>
<dbReference type="Proteomes" id="UP000510686">
    <property type="component" value="Chromosome 4"/>
</dbReference>
<evidence type="ECO:0000313" key="3">
    <source>
        <dbReference type="Proteomes" id="UP000510686"/>
    </source>
</evidence>
<organism evidence="2 3">
    <name type="scientific">Metarhizium brunneum</name>
    <dbReference type="NCBI Taxonomy" id="500148"/>
    <lineage>
        <taxon>Eukaryota</taxon>
        <taxon>Fungi</taxon>
        <taxon>Dikarya</taxon>
        <taxon>Ascomycota</taxon>
        <taxon>Pezizomycotina</taxon>
        <taxon>Sordariomycetes</taxon>
        <taxon>Hypocreomycetidae</taxon>
        <taxon>Hypocreales</taxon>
        <taxon>Clavicipitaceae</taxon>
        <taxon>Metarhizium</taxon>
    </lineage>
</organism>
<feature type="region of interest" description="Disordered" evidence="1">
    <location>
        <begin position="1"/>
        <end position="74"/>
    </location>
</feature>
<protein>
    <submittedName>
        <fullName evidence="2">Uncharacterized protein</fullName>
    </submittedName>
</protein>
<feature type="compositionally biased region" description="Polar residues" evidence="1">
    <location>
        <begin position="8"/>
        <end position="22"/>
    </location>
</feature>
<name>A0A7D5V0M0_9HYPO</name>
<dbReference type="EMBL" id="CP058935">
    <property type="protein sequence ID" value="QLI71153.1"/>
    <property type="molecule type" value="Genomic_DNA"/>
</dbReference>
<accession>A0A7D5V0M0</accession>
<dbReference type="KEGG" id="mbrn:26246696"/>
<dbReference type="OrthoDB" id="10577206at2759"/>
<gene>
    <name evidence="2" type="ORF">G6M90_00g068340</name>
</gene>